<dbReference type="Gene3D" id="3.30.530.20">
    <property type="match status" value="1"/>
</dbReference>
<comment type="similarity">
    <text evidence="1">Belongs to the AHA1 family.</text>
</comment>
<dbReference type="PATRIC" id="fig|1439726.3.peg.3579"/>
<dbReference type="CDD" id="cd08896">
    <property type="entry name" value="SRPBCC_CalC_Aha1-like_3"/>
    <property type="match status" value="1"/>
</dbReference>
<dbReference type="InterPro" id="IPR013538">
    <property type="entry name" value="ASHA1/2-like_C"/>
</dbReference>
<name>A0A1E3GZ24_9HYPH</name>
<evidence type="ECO:0000313" key="3">
    <source>
        <dbReference type="EMBL" id="ODN69282.1"/>
    </source>
</evidence>
<dbReference type="Pfam" id="PF08327">
    <property type="entry name" value="AHSA1"/>
    <property type="match status" value="1"/>
</dbReference>
<sequence length="162" mass="17957">MTTKLDIAPATPRELVLARIIDAPRAAVWRCWSEPELLMRWFCPAPWKTVAADMDLRAGGIFSTTMRSPEGQEFPNTGVFLDVVPGERLAFTDAFVAAWVPSDKPFMTAVITFEDEGAATRYIARVGHWTDEDVKAHEEMGFHDGWGMAADQLEAVARSLSA</sequence>
<evidence type="ECO:0000313" key="4">
    <source>
        <dbReference type="Proteomes" id="UP000094622"/>
    </source>
</evidence>
<dbReference type="InterPro" id="IPR023393">
    <property type="entry name" value="START-like_dom_sf"/>
</dbReference>
<dbReference type="RefSeq" id="WP_069307756.1">
    <property type="nucleotide sequence ID" value="NZ_MCRJ01000099.1"/>
</dbReference>
<organism evidence="3 4">
    <name type="scientific">Methylobrevis pamukkalensis</name>
    <dbReference type="NCBI Taxonomy" id="1439726"/>
    <lineage>
        <taxon>Bacteria</taxon>
        <taxon>Pseudomonadati</taxon>
        <taxon>Pseudomonadota</taxon>
        <taxon>Alphaproteobacteria</taxon>
        <taxon>Hyphomicrobiales</taxon>
        <taxon>Pleomorphomonadaceae</taxon>
        <taxon>Methylobrevis</taxon>
    </lineage>
</organism>
<dbReference type="EMBL" id="MCRJ01000099">
    <property type="protein sequence ID" value="ODN69282.1"/>
    <property type="molecule type" value="Genomic_DNA"/>
</dbReference>
<dbReference type="Proteomes" id="UP000094622">
    <property type="component" value="Unassembled WGS sequence"/>
</dbReference>
<feature type="domain" description="Activator of Hsp90 ATPase homologue 1/2-like C-terminal" evidence="2">
    <location>
        <begin position="22"/>
        <end position="156"/>
    </location>
</feature>
<dbReference type="OrthoDB" id="9805228at2"/>
<protein>
    <recommendedName>
        <fullName evidence="2">Activator of Hsp90 ATPase homologue 1/2-like C-terminal domain-containing protein</fullName>
    </recommendedName>
</protein>
<dbReference type="AlphaFoldDB" id="A0A1E3GZ24"/>
<comment type="caution">
    <text evidence="3">The sequence shown here is derived from an EMBL/GenBank/DDBJ whole genome shotgun (WGS) entry which is preliminary data.</text>
</comment>
<keyword evidence="4" id="KW-1185">Reference proteome</keyword>
<gene>
    <name evidence="3" type="ORF">A6302_03402</name>
</gene>
<dbReference type="SUPFAM" id="SSF55961">
    <property type="entry name" value="Bet v1-like"/>
    <property type="match status" value="1"/>
</dbReference>
<accession>A0A1E3GZ24</accession>
<evidence type="ECO:0000256" key="1">
    <source>
        <dbReference type="ARBA" id="ARBA00006817"/>
    </source>
</evidence>
<reference evidence="3 4" key="1">
    <citation type="submission" date="2016-07" db="EMBL/GenBank/DDBJ databases">
        <title>Draft Genome Sequence of Methylobrevis pamukkalensis PK2.</title>
        <authorList>
            <person name="Vasilenko O.V."/>
            <person name="Doronina N.V."/>
            <person name="Shmareva M.N."/>
            <person name="Tarlachkov S.V."/>
            <person name="Mustakhimov I."/>
            <person name="Trotsenko Y.A."/>
        </authorList>
    </citation>
    <scope>NUCLEOTIDE SEQUENCE [LARGE SCALE GENOMIC DNA]</scope>
    <source>
        <strain evidence="3 4">PK2</strain>
    </source>
</reference>
<proteinExistence type="inferred from homology"/>
<evidence type="ECO:0000259" key="2">
    <source>
        <dbReference type="Pfam" id="PF08327"/>
    </source>
</evidence>